<keyword evidence="3" id="KW-1185">Reference proteome</keyword>
<name>A0AAW0DS33_9AGAR</name>
<proteinExistence type="predicted"/>
<protein>
    <submittedName>
        <fullName evidence="2">Uncharacterized protein</fullName>
    </submittedName>
</protein>
<dbReference type="EMBL" id="JAYKXP010000009">
    <property type="protein sequence ID" value="KAK7054340.1"/>
    <property type="molecule type" value="Genomic_DNA"/>
</dbReference>
<feature type="compositionally biased region" description="Low complexity" evidence="1">
    <location>
        <begin position="170"/>
        <end position="180"/>
    </location>
</feature>
<sequence length="312" mass="33364">MGRWTQYDELEYHVPGVGKKIGYDADTGVTYYSGGWKSAPHHPNIVIPNKPKPLPQKLFDANEEDNEGDDESDSGLPSSALLVDPFTAQRPNQSVRERKKLSNSSRATSLTLSVSPNSPSVMSSRLSLEANPPSIISSSSSSVHAQAGTDSSDISSIGEKPTVKDPPPTLTANNTLPSPTFTASTSELGPPPTFQTDSTLGPPPTFHSNSTQALGPPPPYTSSPAPSDAHLRVVERFLNPTGSGVEIPVSREGRIRRTRTLPALRNLDRVSSFLQTSRKAPRLPSSGTAGNLHRSATMACNKDLPPLPRSEQ</sequence>
<dbReference type="Proteomes" id="UP001383192">
    <property type="component" value="Unassembled WGS sequence"/>
</dbReference>
<feature type="region of interest" description="Disordered" evidence="1">
    <location>
        <begin position="37"/>
        <end position="228"/>
    </location>
</feature>
<gene>
    <name evidence="2" type="ORF">VNI00_003534</name>
</gene>
<dbReference type="AlphaFoldDB" id="A0AAW0DS33"/>
<reference evidence="2 3" key="1">
    <citation type="submission" date="2024-01" db="EMBL/GenBank/DDBJ databases">
        <title>A draft genome for a cacao thread blight-causing isolate of Paramarasmius palmivorus.</title>
        <authorList>
            <person name="Baruah I.K."/>
            <person name="Bukari Y."/>
            <person name="Amoako-Attah I."/>
            <person name="Meinhardt L.W."/>
            <person name="Bailey B.A."/>
            <person name="Cohen S.P."/>
        </authorList>
    </citation>
    <scope>NUCLEOTIDE SEQUENCE [LARGE SCALE GENOMIC DNA]</scope>
    <source>
        <strain evidence="2 3">GH-12</strain>
    </source>
</reference>
<feature type="compositionally biased region" description="Low complexity" evidence="1">
    <location>
        <begin position="112"/>
        <end position="142"/>
    </location>
</feature>
<evidence type="ECO:0000313" key="2">
    <source>
        <dbReference type="EMBL" id="KAK7054340.1"/>
    </source>
</evidence>
<evidence type="ECO:0000313" key="3">
    <source>
        <dbReference type="Proteomes" id="UP001383192"/>
    </source>
</evidence>
<feature type="compositionally biased region" description="Acidic residues" evidence="1">
    <location>
        <begin position="61"/>
        <end position="73"/>
    </location>
</feature>
<organism evidence="2 3">
    <name type="scientific">Paramarasmius palmivorus</name>
    <dbReference type="NCBI Taxonomy" id="297713"/>
    <lineage>
        <taxon>Eukaryota</taxon>
        <taxon>Fungi</taxon>
        <taxon>Dikarya</taxon>
        <taxon>Basidiomycota</taxon>
        <taxon>Agaricomycotina</taxon>
        <taxon>Agaricomycetes</taxon>
        <taxon>Agaricomycetidae</taxon>
        <taxon>Agaricales</taxon>
        <taxon>Marasmiineae</taxon>
        <taxon>Marasmiaceae</taxon>
        <taxon>Paramarasmius</taxon>
    </lineage>
</organism>
<comment type="caution">
    <text evidence="2">The sequence shown here is derived from an EMBL/GenBank/DDBJ whole genome shotgun (WGS) entry which is preliminary data.</text>
</comment>
<accession>A0AAW0DS33</accession>
<feature type="compositionally biased region" description="Polar residues" evidence="1">
    <location>
        <begin position="102"/>
        <end position="111"/>
    </location>
</feature>
<evidence type="ECO:0000256" key="1">
    <source>
        <dbReference type="SAM" id="MobiDB-lite"/>
    </source>
</evidence>
<feature type="region of interest" description="Disordered" evidence="1">
    <location>
        <begin position="272"/>
        <end position="312"/>
    </location>
</feature>